<dbReference type="Proteomes" id="UP000635606">
    <property type="component" value="Unassembled WGS sequence"/>
</dbReference>
<evidence type="ECO:0000313" key="3">
    <source>
        <dbReference type="Proteomes" id="UP000635606"/>
    </source>
</evidence>
<proteinExistence type="predicted"/>
<dbReference type="EMBL" id="BOPH01000143">
    <property type="protein sequence ID" value="GIJ74723.1"/>
    <property type="molecule type" value="Genomic_DNA"/>
</dbReference>
<comment type="caution">
    <text evidence="2">The sequence shown here is derived from an EMBL/GenBank/DDBJ whole genome shotgun (WGS) entry which is preliminary data.</text>
</comment>
<dbReference type="RefSeq" id="WP_203934520.1">
    <property type="nucleotide sequence ID" value="NZ_BOPH01000143.1"/>
</dbReference>
<organism evidence="2 3">
    <name type="scientific">Virgisporangium ochraceum</name>
    <dbReference type="NCBI Taxonomy" id="65505"/>
    <lineage>
        <taxon>Bacteria</taxon>
        <taxon>Bacillati</taxon>
        <taxon>Actinomycetota</taxon>
        <taxon>Actinomycetes</taxon>
        <taxon>Micromonosporales</taxon>
        <taxon>Micromonosporaceae</taxon>
        <taxon>Virgisporangium</taxon>
    </lineage>
</organism>
<dbReference type="PANTHER" id="PTHR43685:SF2">
    <property type="entry name" value="GLYCOSYLTRANSFERASE 2-LIKE DOMAIN-CONTAINING PROTEIN"/>
    <property type="match status" value="1"/>
</dbReference>
<name>A0A8J4A5R3_9ACTN</name>
<dbReference type="CDD" id="cd00761">
    <property type="entry name" value="Glyco_tranf_GTA_type"/>
    <property type="match status" value="1"/>
</dbReference>
<dbReference type="Gene3D" id="3.90.550.10">
    <property type="entry name" value="Spore Coat Polysaccharide Biosynthesis Protein SpsA, Chain A"/>
    <property type="match status" value="1"/>
</dbReference>
<evidence type="ECO:0000259" key="1">
    <source>
        <dbReference type="Pfam" id="PF00535"/>
    </source>
</evidence>
<keyword evidence="3" id="KW-1185">Reference proteome</keyword>
<dbReference type="InterPro" id="IPR029044">
    <property type="entry name" value="Nucleotide-diphossugar_trans"/>
</dbReference>
<dbReference type="SUPFAM" id="SSF53448">
    <property type="entry name" value="Nucleotide-diphospho-sugar transferases"/>
    <property type="match status" value="1"/>
</dbReference>
<accession>A0A8J4A5R3</accession>
<reference evidence="2" key="1">
    <citation type="submission" date="2021-01" db="EMBL/GenBank/DDBJ databases">
        <title>Whole genome shotgun sequence of Virgisporangium ochraceum NBRC 16418.</title>
        <authorList>
            <person name="Komaki H."/>
            <person name="Tamura T."/>
        </authorList>
    </citation>
    <scope>NUCLEOTIDE SEQUENCE</scope>
    <source>
        <strain evidence="2">NBRC 16418</strain>
    </source>
</reference>
<dbReference type="Pfam" id="PF00535">
    <property type="entry name" value="Glycos_transf_2"/>
    <property type="match status" value="1"/>
</dbReference>
<sequence>MNLDIMLPYYGDVGLLQAAVRSVIAQSDPEWRLTVVDDGQEPGVPEWFAGLGDERIRYQRNEQNLGITKNFQKCADLAEHEYMTMLGTDDLMLPNYVATVKALAAQHPKVAIIQPGVEVIDADGRVTNTLVDRTKARVYRPRFTGQTVMRGEDMAVSLLRGNWLYFPSLCWRTEKMQSVRFRPELRVIQDLALIIELVQMGEEMLVDDTLCFQYRRHAESVSSADAKLGVRFLEARKYFIETAAQMDAHGWPRAARASRRYVSSRLHAATMLPGAVLSRSGKGIKVLTRHAFGPSRV</sequence>
<dbReference type="InterPro" id="IPR001173">
    <property type="entry name" value="Glyco_trans_2-like"/>
</dbReference>
<protein>
    <recommendedName>
        <fullName evidence="1">Glycosyltransferase 2-like domain-containing protein</fullName>
    </recommendedName>
</protein>
<feature type="domain" description="Glycosyltransferase 2-like" evidence="1">
    <location>
        <begin position="5"/>
        <end position="128"/>
    </location>
</feature>
<dbReference type="PANTHER" id="PTHR43685">
    <property type="entry name" value="GLYCOSYLTRANSFERASE"/>
    <property type="match status" value="1"/>
</dbReference>
<evidence type="ECO:0000313" key="2">
    <source>
        <dbReference type="EMBL" id="GIJ74723.1"/>
    </source>
</evidence>
<dbReference type="AlphaFoldDB" id="A0A8J4A5R3"/>
<dbReference type="InterPro" id="IPR050834">
    <property type="entry name" value="Glycosyltransf_2"/>
</dbReference>
<gene>
    <name evidence="2" type="ORF">Voc01_096400</name>
</gene>